<feature type="domain" description="Rod shape-determining protein MreC beta-barrel core" evidence="6">
    <location>
        <begin position="136"/>
        <end position="274"/>
    </location>
</feature>
<dbReference type="InterPro" id="IPR055342">
    <property type="entry name" value="MreC_beta-barrel_core"/>
</dbReference>
<evidence type="ECO:0000259" key="6">
    <source>
        <dbReference type="Pfam" id="PF04085"/>
    </source>
</evidence>
<dbReference type="Gene3D" id="2.40.10.350">
    <property type="entry name" value="Rod shape-determining protein MreC, domain 2"/>
    <property type="match status" value="1"/>
</dbReference>
<dbReference type="GO" id="GO:0008360">
    <property type="term" value="P:regulation of cell shape"/>
    <property type="evidence" value="ECO:0007669"/>
    <property type="project" value="UniProtKB-KW"/>
</dbReference>
<dbReference type="Pfam" id="PF04085">
    <property type="entry name" value="MreC"/>
    <property type="match status" value="1"/>
</dbReference>
<gene>
    <name evidence="7" type="ORF">METZ01_LOCUS57463</name>
</gene>
<dbReference type="Gene3D" id="2.40.10.340">
    <property type="entry name" value="Rod shape-determining protein MreC, domain 1"/>
    <property type="match status" value="1"/>
</dbReference>
<sequence length="284" mass="31751">MSTSRDDFGIAIRSALLQRGAKQKFSLFVLILLSLSIFALDISELKPIKILRSLLNDGVYRISAISSSPIKFSGTVKDFFITHIFVYKENRKLKTELEELKNKDFQTLYLQTANKRLQDIIQLEKKSAFTTIAAKVILDKNSPYLNSVIINRGSSSRIKLGMPVLSEGNLVGRVVEVNFLSARILLLNDLNSKIPVMISPKGSQAILSGRGEDKPKLEYLPEKFELSDKNLVFTSGKDGIFFEGIPVGNVIFEDNKIKVKLFSDPNQVSFVNVVLDKSSDLEAM</sequence>
<dbReference type="NCBIfam" id="TIGR00219">
    <property type="entry name" value="mreC"/>
    <property type="match status" value="1"/>
</dbReference>
<proteinExistence type="inferred from homology"/>
<dbReference type="PIRSF" id="PIRSF038471">
    <property type="entry name" value="MreC"/>
    <property type="match status" value="1"/>
</dbReference>
<evidence type="ECO:0000256" key="5">
    <source>
        <dbReference type="SAM" id="Phobius"/>
    </source>
</evidence>
<accession>A0A381SME2</accession>
<organism evidence="7">
    <name type="scientific">marine metagenome</name>
    <dbReference type="NCBI Taxonomy" id="408172"/>
    <lineage>
        <taxon>unclassified sequences</taxon>
        <taxon>metagenomes</taxon>
        <taxon>ecological metagenomes</taxon>
    </lineage>
</organism>
<evidence type="ECO:0000256" key="4">
    <source>
        <dbReference type="ARBA" id="ARBA00032089"/>
    </source>
</evidence>
<dbReference type="PANTHER" id="PTHR34138">
    <property type="entry name" value="CELL SHAPE-DETERMINING PROTEIN MREC"/>
    <property type="match status" value="1"/>
</dbReference>
<keyword evidence="5" id="KW-1133">Transmembrane helix</keyword>
<keyword evidence="3" id="KW-0133">Cell shape</keyword>
<dbReference type="InterPro" id="IPR042177">
    <property type="entry name" value="Cell/Rod_1"/>
</dbReference>
<evidence type="ECO:0000256" key="2">
    <source>
        <dbReference type="ARBA" id="ARBA00013855"/>
    </source>
</evidence>
<dbReference type="EMBL" id="UINC01003244">
    <property type="protein sequence ID" value="SVA04609.1"/>
    <property type="molecule type" value="Genomic_DNA"/>
</dbReference>
<dbReference type="InterPro" id="IPR042175">
    <property type="entry name" value="Cell/Rod_MreC_2"/>
</dbReference>
<dbReference type="GO" id="GO:0005886">
    <property type="term" value="C:plasma membrane"/>
    <property type="evidence" value="ECO:0007669"/>
    <property type="project" value="TreeGrafter"/>
</dbReference>
<evidence type="ECO:0000256" key="3">
    <source>
        <dbReference type="ARBA" id="ARBA00022960"/>
    </source>
</evidence>
<evidence type="ECO:0000313" key="7">
    <source>
        <dbReference type="EMBL" id="SVA04609.1"/>
    </source>
</evidence>
<keyword evidence="5" id="KW-0472">Membrane</keyword>
<name>A0A381SME2_9ZZZZ</name>
<dbReference type="AlphaFoldDB" id="A0A381SME2"/>
<reference evidence="7" key="1">
    <citation type="submission" date="2018-05" db="EMBL/GenBank/DDBJ databases">
        <authorList>
            <person name="Lanie J.A."/>
            <person name="Ng W.-L."/>
            <person name="Kazmierczak K.M."/>
            <person name="Andrzejewski T.M."/>
            <person name="Davidsen T.M."/>
            <person name="Wayne K.J."/>
            <person name="Tettelin H."/>
            <person name="Glass J.I."/>
            <person name="Rusch D."/>
            <person name="Podicherti R."/>
            <person name="Tsui H.-C.T."/>
            <person name="Winkler M.E."/>
        </authorList>
    </citation>
    <scope>NUCLEOTIDE SEQUENCE</scope>
</reference>
<dbReference type="PANTHER" id="PTHR34138:SF1">
    <property type="entry name" value="CELL SHAPE-DETERMINING PROTEIN MREC"/>
    <property type="match status" value="1"/>
</dbReference>
<dbReference type="InterPro" id="IPR007221">
    <property type="entry name" value="MreC"/>
</dbReference>
<keyword evidence="5" id="KW-0812">Transmembrane</keyword>
<evidence type="ECO:0000256" key="1">
    <source>
        <dbReference type="ARBA" id="ARBA00009369"/>
    </source>
</evidence>
<feature type="transmembrane region" description="Helical" evidence="5">
    <location>
        <begin position="25"/>
        <end position="43"/>
    </location>
</feature>
<comment type="similarity">
    <text evidence="1">Belongs to the MreC family.</text>
</comment>
<protein>
    <recommendedName>
        <fullName evidence="2">Cell shape-determining protein MreC</fullName>
    </recommendedName>
    <alternativeName>
        <fullName evidence="4">Cell shape protein MreC</fullName>
    </alternativeName>
</protein>